<sequence length="81" mass="8652">MKVATVAKAKSHLSALIDDVESGTEVVITRRGKAVARLVPEPTREPTAPETVGWEALHAWVDAAPAVAAARVAELRDRDLL</sequence>
<dbReference type="Gene3D" id="3.40.1620.10">
    <property type="entry name" value="YefM-like domain"/>
    <property type="match status" value="1"/>
</dbReference>
<gene>
    <name evidence="3" type="ORF">ABC977_17400</name>
</gene>
<comment type="caution">
    <text evidence="3">The sequence shown here is derived from an EMBL/GenBank/DDBJ whole genome shotgun (WGS) entry which is preliminary data.</text>
</comment>
<dbReference type="InterPro" id="IPR006442">
    <property type="entry name" value="Antitoxin_Phd/YefM"/>
</dbReference>
<dbReference type="NCBIfam" id="TIGR01552">
    <property type="entry name" value="phd_fam"/>
    <property type="match status" value="1"/>
</dbReference>
<dbReference type="RefSeq" id="WP_369668559.1">
    <property type="nucleotide sequence ID" value="NZ_JBDKXB010000047.1"/>
</dbReference>
<evidence type="ECO:0000256" key="2">
    <source>
        <dbReference type="RuleBase" id="RU362080"/>
    </source>
</evidence>
<name>A0ABV4BI22_9GAMM</name>
<dbReference type="SUPFAM" id="SSF143120">
    <property type="entry name" value="YefM-like"/>
    <property type="match status" value="1"/>
</dbReference>
<accession>A0ABV4BI22</accession>
<dbReference type="InterPro" id="IPR036165">
    <property type="entry name" value="YefM-like_sf"/>
</dbReference>
<evidence type="ECO:0000256" key="1">
    <source>
        <dbReference type="ARBA" id="ARBA00009981"/>
    </source>
</evidence>
<reference evidence="3 4" key="1">
    <citation type="submission" date="2024-05" db="EMBL/GenBank/DDBJ databases">
        <title>Genome Sequence and Characterization of the New Strain Purple Sulfur Bacterium of Genus Thioalkalicoccus.</title>
        <authorList>
            <person name="Bryantseva I.A."/>
            <person name="Kyndt J.A."/>
            <person name="Imhoff J.F."/>
        </authorList>
    </citation>
    <scope>NUCLEOTIDE SEQUENCE [LARGE SCALE GENOMIC DNA]</scope>
    <source>
        <strain evidence="3 4">Um2</strain>
    </source>
</reference>
<dbReference type="Proteomes" id="UP001564408">
    <property type="component" value="Unassembled WGS sequence"/>
</dbReference>
<evidence type="ECO:0000313" key="3">
    <source>
        <dbReference type="EMBL" id="MEY6434177.1"/>
    </source>
</evidence>
<evidence type="ECO:0000313" key="4">
    <source>
        <dbReference type="Proteomes" id="UP001564408"/>
    </source>
</evidence>
<keyword evidence="4" id="KW-1185">Reference proteome</keyword>
<dbReference type="Pfam" id="PF02604">
    <property type="entry name" value="PhdYeFM_antitox"/>
    <property type="match status" value="1"/>
</dbReference>
<protein>
    <recommendedName>
        <fullName evidence="2">Antitoxin</fullName>
    </recommendedName>
</protein>
<dbReference type="EMBL" id="JBDKXB010000047">
    <property type="protein sequence ID" value="MEY6434177.1"/>
    <property type="molecule type" value="Genomic_DNA"/>
</dbReference>
<organism evidence="3 4">
    <name type="scientific">Thioalkalicoccus limnaeus</name>
    <dbReference type="NCBI Taxonomy" id="120681"/>
    <lineage>
        <taxon>Bacteria</taxon>
        <taxon>Pseudomonadati</taxon>
        <taxon>Pseudomonadota</taxon>
        <taxon>Gammaproteobacteria</taxon>
        <taxon>Chromatiales</taxon>
        <taxon>Chromatiaceae</taxon>
        <taxon>Thioalkalicoccus</taxon>
    </lineage>
</organism>
<comment type="similarity">
    <text evidence="1 2">Belongs to the phD/YefM antitoxin family.</text>
</comment>
<proteinExistence type="inferred from homology"/>
<comment type="function">
    <text evidence="2">Antitoxin component of a type II toxin-antitoxin (TA) system.</text>
</comment>